<evidence type="ECO:0000313" key="1">
    <source>
        <dbReference type="EMBL" id="MBD1379072.1"/>
    </source>
</evidence>
<organism evidence="1 2">
    <name type="scientific">Metabacillus arenae</name>
    <dbReference type="NCBI Taxonomy" id="2771434"/>
    <lineage>
        <taxon>Bacteria</taxon>
        <taxon>Bacillati</taxon>
        <taxon>Bacillota</taxon>
        <taxon>Bacilli</taxon>
        <taxon>Bacillales</taxon>
        <taxon>Bacillaceae</taxon>
        <taxon>Metabacillus</taxon>
    </lineage>
</organism>
<dbReference type="EMBL" id="JACXAI010000002">
    <property type="protein sequence ID" value="MBD1379072.1"/>
    <property type="molecule type" value="Genomic_DNA"/>
</dbReference>
<dbReference type="Proteomes" id="UP000626844">
    <property type="component" value="Unassembled WGS sequence"/>
</dbReference>
<reference evidence="1" key="1">
    <citation type="submission" date="2020-09" db="EMBL/GenBank/DDBJ databases">
        <title>A novel bacterium of genus Bacillus, isolated from South China Sea.</title>
        <authorList>
            <person name="Huang H."/>
            <person name="Mo K."/>
            <person name="Hu Y."/>
        </authorList>
    </citation>
    <scope>NUCLEOTIDE SEQUENCE</scope>
    <source>
        <strain evidence="1">IB182487</strain>
    </source>
</reference>
<sequence length="98" mass="11653">MMELKLDERFSIKSDKLNFILQRFDDIKDKSTGEVIKQDWKDIGYYGDLSHAIKRYASEKIKEIDSVEVNELNNKLEELKIHIEKVVKKENIILKIKE</sequence>
<proteinExistence type="predicted"/>
<keyword evidence="2" id="KW-1185">Reference proteome</keyword>
<dbReference type="AlphaFoldDB" id="A0A926N7Z7"/>
<gene>
    <name evidence="1" type="ORF">IC621_02410</name>
</gene>
<name>A0A926N7Z7_9BACI</name>
<dbReference type="RefSeq" id="WP_191155368.1">
    <property type="nucleotide sequence ID" value="NZ_JACXAI010000002.1"/>
</dbReference>
<comment type="caution">
    <text evidence="1">The sequence shown here is derived from an EMBL/GenBank/DDBJ whole genome shotgun (WGS) entry which is preliminary data.</text>
</comment>
<protein>
    <submittedName>
        <fullName evidence="1">Uncharacterized protein</fullName>
    </submittedName>
</protein>
<evidence type="ECO:0000313" key="2">
    <source>
        <dbReference type="Proteomes" id="UP000626844"/>
    </source>
</evidence>
<accession>A0A926N7Z7</accession>